<dbReference type="CDD" id="cd06225">
    <property type="entry name" value="HAMP"/>
    <property type="match status" value="1"/>
</dbReference>
<dbReference type="SMART" id="SM00387">
    <property type="entry name" value="HATPase_c"/>
    <property type="match status" value="1"/>
</dbReference>
<evidence type="ECO:0000256" key="7">
    <source>
        <dbReference type="ARBA" id="ARBA00022692"/>
    </source>
</evidence>
<comment type="catalytic activity">
    <reaction evidence="1">
        <text>ATP + protein L-histidine = ADP + protein N-phospho-L-histidine.</text>
        <dbReference type="EC" id="2.7.13.3"/>
    </reaction>
</comment>
<dbReference type="InterPro" id="IPR003661">
    <property type="entry name" value="HisK_dim/P_dom"/>
</dbReference>
<keyword evidence="6" id="KW-0808">Transferase</keyword>
<evidence type="ECO:0000313" key="18">
    <source>
        <dbReference type="Proteomes" id="UP000639396"/>
    </source>
</evidence>
<gene>
    <name evidence="17" type="ORF">IDH45_17235</name>
</gene>
<keyword evidence="7 14" id="KW-0812">Transmembrane</keyword>
<evidence type="ECO:0000256" key="1">
    <source>
        <dbReference type="ARBA" id="ARBA00000085"/>
    </source>
</evidence>
<dbReference type="GO" id="GO:0000155">
    <property type="term" value="F:phosphorelay sensor kinase activity"/>
    <property type="evidence" value="ECO:0007669"/>
    <property type="project" value="InterPro"/>
</dbReference>
<keyword evidence="12" id="KW-0902">Two-component regulatory system</keyword>
<organism evidence="17 18">
    <name type="scientific">Paenibacillus oceani</name>
    <dbReference type="NCBI Taxonomy" id="2772510"/>
    <lineage>
        <taxon>Bacteria</taxon>
        <taxon>Bacillati</taxon>
        <taxon>Bacillota</taxon>
        <taxon>Bacilli</taxon>
        <taxon>Bacillales</taxon>
        <taxon>Paenibacillaceae</taxon>
        <taxon>Paenibacillus</taxon>
    </lineage>
</organism>
<dbReference type="EMBL" id="JACXJA010000022">
    <property type="protein sequence ID" value="MBD2863739.1"/>
    <property type="molecule type" value="Genomic_DNA"/>
</dbReference>
<evidence type="ECO:0000256" key="10">
    <source>
        <dbReference type="ARBA" id="ARBA00022840"/>
    </source>
</evidence>
<dbReference type="Pfam" id="PF00512">
    <property type="entry name" value="HisKA"/>
    <property type="match status" value="1"/>
</dbReference>
<dbReference type="GO" id="GO:0005886">
    <property type="term" value="C:plasma membrane"/>
    <property type="evidence" value="ECO:0007669"/>
    <property type="project" value="UniProtKB-SubCell"/>
</dbReference>
<proteinExistence type="predicted"/>
<reference evidence="17" key="1">
    <citation type="submission" date="2020-09" db="EMBL/GenBank/DDBJ databases">
        <title>A novel bacterium of genus Paenibacillus, isolated from South China Sea.</title>
        <authorList>
            <person name="Huang H."/>
            <person name="Mo K."/>
            <person name="Hu Y."/>
        </authorList>
    </citation>
    <scope>NUCLEOTIDE SEQUENCE</scope>
    <source>
        <strain evidence="17">IB182363</strain>
    </source>
</reference>
<evidence type="ECO:0000256" key="5">
    <source>
        <dbReference type="ARBA" id="ARBA00022553"/>
    </source>
</evidence>
<dbReference type="PANTHER" id="PTHR45528">
    <property type="entry name" value="SENSOR HISTIDINE KINASE CPXA"/>
    <property type="match status" value="1"/>
</dbReference>
<dbReference type="InterPro" id="IPR003660">
    <property type="entry name" value="HAMP_dom"/>
</dbReference>
<evidence type="ECO:0000256" key="11">
    <source>
        <dbReference type="ARBA" id="ARBA00022989"/>
    </source>
</evidence>
<dbReference type="SUPFAM" id="SSF158472">
    <property type="entry name" value="HAMP domain-like"/>
    <property type="match status" value="1"/>
</dbReference>
<evidence type="ECO:0000259" key="16">
    <source>
        <dbReference type="PROSITE" id="PS50885"/>
    </source>
</evidence>
<sequence>MIGKLLYSIRWKLIALFVASIALSVLSLAGVWAALALMYEFGIRAPARLAVDLADMFGVVALFVVAGVFFFIIHIFLLSRKQILYLHRITQAVQRIAGGQFDERIPVRYKDEMGDLAVNLNKMSEQLKTSIEDERRAERTKSELITNVSHDLRTPLTSITGYLGLIEQDRYRDEVELRHYVHIAYEKAKRLHVLIDDLFEYTRLSGGGLPLRLSEVDLVEMIGQLTAQFQYEMRQAGMDIRLSFPERKVMITADGDKLARVFDNLLANAVNYGKDGVYLDVFVRVDGTEAVVEVVNYGDPIPPQDLPHIFERFYRVEKSRTEDMGGSGLGLAISKQIVELHGGTIQAASDKSRTAFEVRLPLPDRRKKEK</sequence>
<dbReference type="CDD" id="cd00075">
    <property type="entry name" value="HATPase"/>
    <property type="match status" value="1"/>
</dbReference>
<keyword evidence="11 14" id="KW-1133">Transmembrane helix</keyword>
<feature type="transmembrane region" description="Helical" evidence="14">
    <location>
        <begin position="57"/>
        <end position="78"/>
    </location>
</feature>
<name>A0A927CAB3_9BACL</name>
<keyword evidence="13 14" id="KW-0472">Membrane</keyword>
<dbReference type="PROSITE" id="PS50109">
    <property type="entry name" value="HIS_KIN"/>
    <property type="match status" value="1"/>
</dbReference>
<dbReference type="Gene3D" id="6.10.340.10">
    <property type="match status" value="1"/>
</dbReference>
<dbReference type="PROSITE" id="PS50885">
    <property type="entry name" value="HAMP"/>
    <property type="match status" value="1"/>
</dbReference>
<dbReference type="SUPFAM" id="SSF47384">
    <property type="entry name" value="Homodimeric domain of signal transducing histidine kinase"/>
    <property type="match status" value="1"/>
</dbReference>
<evidence type="ECO:0000256" key="12">
    <source>
        <dbReference type="ARBA" id="ARBA00023012"/>
    </source>
</evidence>
<dbReference type="CDD" id="cd00082">
    <property type="entry name" value="HisKA"/>
    <property type="match status" value="1"/>
</dbReference>
<evidence type="ECO:0000256" key="8">
    <source>
        <dbReference type="ARBA" id="ARBA00022741"/>
    </source>
</evidence>
<evidence type="ECO:0000256" key="6">
    <source>
        <dbReference type="ARBA" id="ARBA00022679"/>
    </source>
</evidence>
<dbReference type="FunFam" id="1.10.287.130:FF:000008">
    <property type="entry name" value="Two-component sensor histidine kinase"/>
    <property type="match status" value="1"/>
</dbReference>
<evidence type="ECO:0000313" key="17">
    <source>
        <dbReference type="EMBL" id="MBD2863739.1"/>
    </source>
</evidence>
<evidence type="ECO:0000259" key="15">
    <source>
        <dbReference type="PROSITE" id="PS50109"/>
    </source>
</evidence>
<dbReference type="FunFam" id="3.30.565.10:FF:000013">
    <property type="entry name" value="Two-component sensor histidine kinase"/>
    <property type="match status" value="1"/>
</dbReference>
<dbReference type="PRINTS" id="PR00344">
    <property type="entry name" value="BCTRLSENSOR"/>
</dbReference>
<dbReference type="EC" id="2.7.13.3" evidence="3"/>
<keyword evidence="8" id="KW-0547">Nucleotide-binding</keyword>
<dbReference type="SMART" id="SM00388">
    <property type="entry name" value="HisKA"/>
    <property type="match status" value="1"/>
</dbReference>
<evidence type="ECO:0000256" key="4">
    <source>
        <dbReference type="ARBA" id="ARBA00022475"/>
    </source>
</evidence>
<dbReference type="AlphaFoldDB" id="A0A927CAB3"/>
<dbReference type="InterPro" id="IPR005467">
    <property type="entry name" value="His_kinase_dom"/>
</dbReference>
<dbReference type="InterPro" id="IPR036890">
    <property type="entry name" value="HATPase_C_sf"/>
</dbReference>
<keyword evidence="9 17" id="KW-0418">Kinase</keyword>
<keyword evidence="10" id="KW-0067">ATP-binding</keyword>
<dbReference type="Proteomes" id="UP000639396">
    <property type="component" value="Unassembled WGS sequence"/>
</dbReference>
<keyword evidence="18" id="KW-1185">Reference proteome</keyword>
<dbReference type="SMART" id="SM00304">
    <property type="entry name" value="HAMP"/>
    <property type="match status" value="1"/>
</dbReference>
<dbReference type="Pfam" id="PF02518">
    <property type="entry name" value="HATPase_c"/>
    <property type="match status" value="1"/>
</dbReference>
<dbReference type="PANTHER" id="PTHR45528:SF1">
    <property type="entry name" value="SENSOR HISTIDINE KINASE CPXA"/>
    <property type="match status" value="1"/>
</dbReference>
<comment type="caution">
    <text evidence="17">The sequence shown here is derived from an EMBL/GenBank/DDBJ whole genome shotgun (WGS) entry which is preliminary data.</text>
</comment>
<dbReference type="InterPro" id="IPR003594">
    <property type="entry name" value="HATPase_dom"/>
</dbReference>
<feature type="domain" description="Histidine kinase" evidence="15">
    <location>
        <begin position="147"/>
        <end position="364"/>
    </location>
</feature>
<accession>A0A927CAB3</accession>
<protein>
    <recommendedName>
        <fullName evidence="3">histidine kinase</fullName>
        <ecNumber evidence="3">2.7.13.3</ecNumber>
    </recommendedName>
</protein>
<dbReference type="Gene3D" id="3.30.565.10">
    <property type="entry name" value="Histidine kinase-like ATPase, C-terminal domain"/>
    <property type="match status" value="1"/>
</dbReference>
<evidence type="ECO:0000256" key="9">
    <source>
        <dbReference type="ARBA" id="ARBA00022777"/>
    </source>
</evidence>
<evidence type="ECO:0000256" key="3">
    <source>
        <dbReference type="ARBA" id="ARBA00012438"/>
    </source>
</evidence>
<dbReference type="SUPFAM" id="SSF55874">
    <property type="entry name" value="ATPase domain of HSP90 chaperone/DNA topoisomerase II/histidine kinase"/>
    <property type="match status" value="1"/>
</dbReference>
<keyword evidence="4" id="KW-1003">Cell membrane</keyword>
<feature type="domain" description="HAMP" evidence="16">
    <location>
        <begin position="80"/>
        <end position="132"/>
    </location>
</feature>
<evidence type="ECO:0000256" key="2">
    <source>
        <dbReference type="ARBA" id="ARBA00004651"/>
    </source>
</evidence>
<evidence type="ECO:0000256" key="13">
    <source>
        <dbReference type="ARBA" id="ARBA00023136"/>
    </source>
</evidence>
<dbReference type="Pfam" id="PF00672">
    <property type="entry name" value="HAMP"/>
    <property type="match status" value="1"/>
</dbReference>
<dbReference type="RefSeq" id="WP_190929371.1">
    <property type="nucleotide sequence ID" value="NZ_JACXJA010000022.1"/>
</dbReference>
<comment type="subcellular location">
    <subcellularLocation>
        <location evidence="2">Cell membrane</location>
        <topology evidence="2">Multi-pass membrane protein</topology>
    </subcellularLocation>
</comment>
<evidence type="ECO:0000256" key="14">
    <source>
        <dbReference type="SAM" id="Phobius"/>
    </source>
</evidence>
<dbReference type="Gene3D" id="1.10.287.130">
    <property type="match status" value="1"/>
</dbReference>
<keyword evidence="5" id="KW-0597">Phosphoprotein</keyword>
<dbReference type="InterPro" id="IPR050398">
    <property type="entry name" value="HssS/ArlS-like"/>
</dbReference>
<dbReference type="GO" id="GO:0005524">
    <property type="term" value="F:ATP binding"/>
    <property type="evidence" value="ECO:0007669"/>
    <property type="project" value="UniProtKB-KW"/>
</dbReference>
<dbReference type="InterPro" id="IPR036097">
    <property type="entry name" value="HisK_dim/P_sf"/>
</dbReference>
<dbReference type="InterPro" id="IPR004358">
    <property type="entry name" value="Sig_transdc_His_kin-like_C"/>
</dbReference>